<evidence type="ECO:0000313" key="5">
    <source>
        <dbReference type="Proteomes" id="UP000297872"/>
    </source>
</evidence>
<evidence type="ECO:0000259" key="3">
    <source>
        <dbReference type="PROSITE" id="PS51352"/>
    </source>
</evidence>
<dbReference type="Pfam" id="PF00085">
    <property type="entry name" value="Thioredoxin"/>
    <property type="match status" value="1"/>
</dbReference>
<keyword evidence="1" id="KW-0676">Redox-active center</keyword>
<proteinExistence type="predicted"/>
<dbReference type="InterPro" id="IPR013766">
    <property type="entry name" value="Thioredoxin_domain"/>
</dbReference>
<dbReference type="Gene3D" id="3.40.30.10">
    <property type="entry name" value="Glutaredoxin"/>
    <property type="match status" value="1"/>
</dbReference>
<organism evidence="4 5">
    <name type="scientific">Segatella hominis</name>
    <dbReference type="NCBI Taxonomy" id="2518605"/>
    <lineage>
        <taxon>Bacteria</taxon>
        <taxon>Pseudomonadati</taxon>
        <taxon>Bacteroidota</taxon>
        <taxon>Bacteroidia</taxon>
        <taxon>Bacteroidales</taxon>
        <taxon>Prevotellaceae</taxon>
        <taxon>Segatella</taxon>
    </lineage>
</organism>
<dbReference type="CDD" id="cd02947">
    <property type="entry name" value="TRX_family"/>
    <property type="match status" value="1"/>
</dbReference>
<keyword evidence="2" id="KW-1133">Transmembrane helix</keyword>
<dbReference type="SUPFAM" id="SSF52833">
    <property type="entry name" value="Thioredoxin-like"/>
    <property type="match status" value="1"/>
</dbReference>
<keyword evidence="5" id="KW-1185">Reference proteome</keyword>
<dbReference type="InterPro" id="IPR017937">
    <property type="entry name" value="Thioredoxin_CS"/>
</dbReference>
<accession>A0A4Y8VV53</accession>
<feature type="transmembrane region" description="Helical" evidence="2">
    <location>
        <begin position="36"/>
        <end position="52"/>
    </location>
</feature>
<comment type="caution">
    <text evidence="4">The sequence shown here is derived from an EMBL/GenBank/DDBJ whole genome shotgun (WGS) entry which is preliminary data.</text>
</comment>
<evidence type="ECO:0000256" key="1">
    <source>
        <dbReference type="ARBA" id="ARBA00023284"/>
    </source>
</evidence>
<sequence>MKSNIQISCNRYKYCCVVFVLLLKMIFNRNCMKKKIIFLIFSLFNILLPIMAQDSISNRGILFEDISFKEALAKAKAEGKKVFIDCYTQTCGPCKYMMKNIFPLQECGDYFNPKFVSLTRDMDVGEGPELGKKYKVGIYPTFLIINPDGTLFCKEMGAIRLNSNITFVEKIENAIQRATEINELEKKYNSGEKNTVLVRKLVDLLKVSDFQKADTVLNQYLSSLSIEELCKDDTWNMFSSEINSPDSPVFRKLLANRAHFEKLLGKDRVEGKIISTYQNEFNMCKMLDMHFDQRIADLKDLEKNGYSQALALRESMTLRWIINEKQVNRIGEILSILQKLKSLPSDAERMAVIKELNSFERVANIAQRNKACTELRNIQKLMDEKSARAIERFITRILPKK</sequence>
<evidence type="ECO:0000313" key="4">
    <source>
        <dbReference type="EMBL" id="TFH84390.1"/>
    </source>
</evidence>
<evidence type="ECO:0000256" key="2">
    <source>
        <dbReference type="SAM" id="Phobius"/>
    </source>
</evidence>
<reference evidence="4 5" key="1">
    <citation type="submission" date="2019-02" db="EMBL/GenBank/DDBJ databases">
        <title>Draft Genome Sequence of the Prevotella sp. BCRC 81118, Isolated from Human Feces.</title>
        <authorList>
            <person name="Huang C.-H."/>
        </authorList>
    </citation>
    <scope>NUCLEOTIDE SEQUENCE [LARGE SCALE GENOMIC DNA]</scope>
    <source>
        <strain evidence="4 5">BCRC 81118</strain>
    </source>
</reference>
<dbReference type="AlphaFoldDB" id="A0A4Y8VV53"/>
<dbReference type="InterPro" id="IPR036249">
    <property type="entry name" value="Thioredoxin-like_sf"/>
</dbReference>
<dbReference type="OrthoDB" id="1099736at2"/>
<dbReference type="EMBL" id="SGVY01000002">
    <property type="protein sequence ID" value="TFH84390.1"/>
    <property type="molecule type" value="Genomic_DNA"/>
</dbReference>
<keyword evidence="2" id="KW-0812">Transmembrane</keyword>
<protein>
    <submittedName>
        <fullName evidence="4">Thioredoxin family protein</fullName>
    </submittedName>
</protein>
<name>A0A4Y8VV53_9BACT</name>
<feature type="domain" description="Thioredoxin" evidence="3">
    <location>
        <begin position="42"/>
        <end position="180"/>
    </location>
</feature>
<dbReference type="PROSITE" id="PS00194">
    <property type="entry name" value="THIOREDOXIN_1"/>
    <property type="match status" value="1"/>
</dbReference>
<keyword evidence="2" id="KW-0472">Membrane</keyword>
<dbReference type="PROSITE" id="PS51352">
    <property type="entry name" value="THIOREDOXIN_2"/>
    <property type="match status" value="1"/>
</dbReference>
<gene>
    <name evidence="4" type="ORF">EXN75_00860</name>
</gene>
<dbReference type="Proteomes" id="UP000297872">
    <property type="component" value="Unassembled WGS sequence"/>
</dbReference>